<dbReference type="GO" id="GO:0004359">
    <property type="term" value="F:glutaminase activity"/>
    <property type="evidence" value="ECO:0007669"/>
    <property type="project" value="InterPro"/>
</dbReference>
<evidence type="ECO:0000313" key="17">
    <source>
        <dbReference type="EMBL" id="MBB5176498.1"/>
    </source>
</evidence>
<dbReference type="NCBIfam" id="NF001979">
    <property type="entry name" value="PRK00768.1"/>
    <property type="match status" value="1"/>
</dbReference>
<proteinExistence type="inferred from homology"/>
<dbReference type="EMBL" id="JACHHF010000008">
    <property type="protein sequence ID" value="MBB5176498.1"/>
    <property type="molecule type" value="Genomic_DNA"/>
</dbReference>
<evidence type="ECO:0000256" key="6">
    <source>
        <dbReference type="ARBA" id="ARBA00022840"/>
    </source>
</evidence>
<dbReference type="FunFam" id="3.40.50.620:FF:000015">
    <property type="entry name" value="NH(3)-dependent NAD(+) synthetase"/>
    <property type="match status" value="1"/>
</dbReference>
<dbReference type="HAMAP" id="MF_00193">
    <property type="entry name" value="NadE_ammonia_dep"/>
    <property type="match status" value="1"/>
</dbReference>
<feature type="binding site" evidence="13">
    <location>
        <position position="164"/>
    </location>
    <ligand>
        <name>Mg(2+)</name>
        <dbReference type="ChEBI" id="CHEBI:18420"/>
    </ligand>
</feature>
<dbReference type="Gene3D" id="3.40.50.620">
    <property type="entry name" value="HUPs"/>
    <property type="match status" value="1"/>
</dbReference>
<name>A0A9Q2HFU0_9STAP</name>
<evidence type="ECO:0000313" key="18">
    <source>
        <dbReference type="Proteomes" id="UP000579136"/>
    </source>
</evidence>
<dbReference type="RefSeq" id="WP_183675094.1">
    <property type="nucleotide sequence ID" value="NZ_CBCRYX010000009.1"/>
</dbReference>
<comment type="function">
    <text evidence="10 13">Catalyzes the ATP-dependent amidation of deamido-NAD to form NAD. Uses ammonia as a nitrogen source.</text>
</comment>
<evidence type="ECO:0000256" key="9">
    <source>
        <dbReference type="ARBA" id="ARBA00051206"/>
    </source>
</evidence>
<reference evidence="17 18" key="1">
    <citation type="submission" date="2020-08" db="EMBL/GenBank/DDBJ databases">
        <title>Genomic Encyclopedia of Type Strains, Phase IV (KMG-IV): sequencing the most valuable type-strain genomes for metagenomic binning, comparative biology and taxonomic classification.</title>
        <authorList>
            <person name="Goeker M."/>
        </authorList>
    </citation>
    <scope>NUCLEOTIDE SEQUENCE [LARGE SCALE GENOMIC DNA]</scope>
    <source>
        <strain evidence="17 18">DSM 19163</strain>
    </source>
</reference>
<keyword evidence="5 13" id="KW-0547">Nucleotide-binding</keyword>
<comment type="caution">
    <text evidence="17">The sequence shown here is derived from an EMBL/GenBank/DDBJ whole genome shotgun (WGS) entry which is preliminary data.</text>
</comment>
<protein>
    <recommendedName>
        <fullName evidence="12 13">NH(3)-dependent NAD(+) synthetase</fullName>
        <ecNumber evidence="11 13">6.3.1.5</ecNumber>
    </recommendedName>
</protein>
<sequence length="276" mass="31314">MNDIQQNIIKELHVKPTINVKEEVREIIDFLKGYKYNHDFIKSFVLGISGGQDSTLLGKFAQMAVEELRTEGKEIEFYAVRLPYGEQLDSQDVDDAIIFIQPDYDVTINIKESVDSGVKALNDAGFNISDFVIGNEKARERMKVQYAIAADKKGVVLGSDHAAEAITGFYTKFGDGAADLMPLTGLNKHQGQQILKYLNCPEHLYLKIPTADLESDRPLLSDEEALQVSYGHIDDFLEGKEVPKEAFNRILHLYKTSQHKRDKAYHRYNLPQNMEE</sequence>
<feature type="binding site" evidence="13">
    <location>
        <position position="53"/>
    </location>
    <ligand>
        <name>Mg(2+)</name>
        <dbReference type="ChEBI" id="CHEBI:18420"/>
    </ligand>
</feature>
<feature type="binding site" evidence="13">
    <location>
        <position position="188"/>
    </location>
    <ligand>
        <name>ATP</name>
        <dbReference type="ChEBI" id="CHEBI:30616"/>
    </ligand>
</feature>
<feature type="domain" description="NAD/GMP synthase" evidence="16">
    <location>
        <begin position="24"/>
        <end position="263"/>
    </location>
</feature>
<evidence type="ECO:0000259" key="16">
    <source>
        <dbReference type="Pfam" id="PF02540"/>
    </source>
</evidence>
<evidence type="ECO:0000256" key="12">
    <source>
        <dbReference type="ARBA" id="ARBA00070926"/>
    </source>
</evidence>
<keyword evidence="8 13" id="KW-0520">NAD</keyword>
<dbReference type="GO" id="GO:0005524">
    <property type="term" value="F:ATP binding"/>
    <property type="evidence" value="ECO:0007669"/>
    <property type="project" value="UniProtKB-UniRule"/>
</dbReference>
<evidence type="ECO:0000256" key="15">
    <source>
        <dbReference type="RuleBase" id="RU003812"/>
    </source>
</evidence>
<feature type="binding site" description="in other chain" evidence="13">
    <location>
        <position position="139"/>
    </location>
    <ligand>
        <name>deamido-NAD(+)</name>
        <dbReference type="ChEBI" id="CHEBI:58437"/>
        <note>ligand shared between two neighboring subunits</note>
    </ligand>
</feature>
<evidence type="ECO:0000256" key="3">
    <source>
        <dbReference type="ARBA" id="ARBA00022598"/>
    </source>
</evidence>
<dbReference type="Proteomes" id="UP000579136">
    <property type="component" value="Unassembled WGS sequence"/>
</dbReference>
<dbReference type="Pfam" id="PF02540">
    <property type="entry name" value="NAD_synthase"/>
    <property type="match status" value="1"/>
</dbReference>
<dbReference type="InterPro" id="IPR014729">
    <property type="entry name" value="Rossmann-like_a/b/a_fold"/>
</dbReference>
<feature type="binding site" description="in other chain" evidence="13">
    <location>
        <position position="172"/>
    </location>
    <ligand>
        <name>deamido-NAD(+)</name>
        <dbReference type="ChEBI" id="CHEBI:58437"/>
        <note>ligand shared between two neighboring subunits</note>
    </ligand>
</feature>
<keyword evidence="18" id="KW-1185">Reference proteome</keyword>
<feature type="binding site" evidence="13">
    <location>
        <begin position="47"/>
        <end position="54"/>
    </location>
    <ligand>
        <name>ATP</name>
        <dbReference type="ChEBI" id="CHEBI:30616"/>
    </ligand>
</feature>
<dbReference type="InterPro" id="IPR003694">
    <property type="entry name" value="NAD_synthase"/>
</dbReference>
<feature type="binding site" description="in other chain" evidence="13">
    <location>
        <begin position="259"/>
        <end position="260"/>
    </location>
    <ligand>
        <name>deamido-NAD(+)</name>
        <dbReference type="ChEBI" id="CHEBI:58437"/>
        <note>ligand shared between two neighboring subunits</note>
    </ligand>
</feature>
<evidence type="ECO:0000256" key="10">
    <source>
        <dbReference type="ARBA" id="ARBA00055966"/>
    </source>
</evidence>
<dbReference type="GO" id="GO:0008795">
    <property type="term" value="F:NAD+ synthase activity"/>
    <property type="evidence" value="ECO:0007669"/>
    <property type="project" value="UniProtKB-UniRule"/>
</dbReference>
<dbReference type="GO" id="GO:0003952">
    <property type="term" value="F:NAD+ synthase (glutamine-hydrolyzing) activity"/>
    <property type="evidence" value="ECO:0007669"/>
    <property type="project" value="InterPro"/>
</dbReference>
<dbReference type="GO" id="GO:0009435">
    <property type="term" value="P:NAD+ biosynthetic process"/>
    <property type="evidence" value="ECO:0007669"/>
    <property type="project" value="UniProtKB-UniRule"/>
</dbReference>
<comment type="pathway">
    <text evidence="13">Cofactor biosynthesis; NAD(+) biosynthesis; NAD(+) from deamido-NAD(+) (ammonia route): step 1/1.</text>
</comment>
<dbReference type="EC" id="6.3.1.5" evidence="11 13"/>
<dbReference type="InterPro" id="IPR022310">
    <property type="entry name" value="NAD/GMP_synthase"/>
</dbReference>
<dbReference type="AlphaFoldDB" id="A0A9Q2HFU0"/>
<evidence type="ECO:0000256" key="14">
    <source>
        <dbReference type="RuleBase" id="RU003811"/>
    </source>
</evidence>
<evidence type="ECO:0000256" key="4">
    <source>
        <dbReference type="ARBA" id="ARBA00022723"/>
    </source>
</evidence>
<dbReference type="SUPFAM" id="SSF52402">
    <property type="entry name" value="Adenine nucleotide alpha hydrolases-like"/>
    <property type="match status" value="1"/>
</dbReference>
<evidence type="ECO:0000256" key="2">
    <source>
        <dbReference type="ARBA" id="ARBA00011738"/>
    </source>
</evidence>
<keyword evidence="7 13" id="KW-0460">Magnesium</keyword>
<gene>
    <name evidence="13" type="primary">nadE</name>
    <name evidence="17" type="ORF">HNQ45_001386</name>
</gene>
<keyword evidence="3 13" id="KW-0436">Ligase</keyword>
<evidence type="ECO:0000256" key="5">
    <source>
        <dbReference type="ARBA" id="ARBA00022741"/>
    </source>
</evidence>
<evidence type="ECO:0000256" key="11">
    <source>
        <dbReference type="ARBA" id="ARBA00066987"/>
    </source>
</evidence>
<dbReference type="InterPro" id="IPR022926">
    <property type="entry name" value="NH(3)-dep_NAD(+)_synth"/>
</dbReference>
<organism evidence="17 18">
    <name type="scientific">Nosocomiicoccus ampullae</name>
    <dbReference type="NCBI Taxonomy" id="489910"/>
    <lineage>
        <taxon>Bacteria</taxon>
        <taxon>Bacillati</taxon>
        <taxon>Bacillota</taxon>
        <taxon>Bacilli</taxon>
        <taxon>Bacillales</taxon>
        <taxon>Staphylococcaceae</taxon>
        <taxon>Nosocomiicoccus</taxon>
    </lineage>
</organism>
<comment type="similarity">
    <text evidence="1 13 14">Belongs to the NAD synthetase family.</text>
</comment>
<dbReference type="CDD" id="cd00553">
    <property type="entry name" value="NAD_synthase"/>
    <property type="match status" value="1"/>
</dbReference>
<dbReference type="PANTHER" id="PTHR23090:SF7">
    <property type="entry name" value="NH(3)-DEPENDENT NAD(+) SYNTHETASE"/>
    <property type="match status" value="1"/>
</dbReference>
<evidence type="ECO:0000256" key="13">
    <source>
        <dbReference type="HAMAP-Rule" id="MF_00193"/>
    </source>
</evidence>
<dbReference type="GO" id="GO:0005737">
    <property type="term" value="C:cytoplasm"/>
    <property type="evidence" value="ECO:0007669"/>
    <property type="project" value="InterPro"/>
</dbReference>
<feature type="binding site" evidence="13">
    <location>
        <position position="179"/>
    </location>
    <ligand>
        <name>deamido-NAD(+)</name>
        <dbReference type="ChEBI" id="CHEBI:58437"/>
        <note>ligand shared between two neighboring subunits</note>
    </ligand>
</feature>
<feature type="binding site" evidence="13">
    <location>
        <position position="210"/>
    </location>
    <ligand>
        <name>ATP</name>
        <dbReference type="ChEBI" id="CHEBI:30616"/>
    </ligand>
</feature>
<keyword evidence="4 13" id="KW-0479">Metal-binding</keyword>
<keyword evidence="6 13" id="KW-0067">ATP-binding</keyword>
<dbReference type="NCBIfam" id="TIGR00552">
    <property type="entry name" value="nadE"/>
    <property type="match status" value="1"/>
</dbReference>
<evidence type="ECO:0000256" key="8">
    <source>
        <dbReference type="ARBA" id="ARBA00023027"/>
    </source>
</evidence>
<accession>A0A9Q2HFU0</accession>
<dbReference type="PANTHER" id="PTHR23090">
    <property type="entry name" value="NH 3 /GLUTAMINE-DEPENDENT NAD + SYNTHETASE"/>
    <property type="match status" value="1"/>
</dbReference>
<comment type="subunit">
    <text evidence="2 13">Homodimer.</text>
</comment>
<evidence type="ECO:0000256" key="1">
    <source>
        <dbReference type="ARBA" id="ARBA00005859"/>
    </source>
</evidence>
<comment type="caution">
    <text evidence="13">Lacks conserved residue(s) required for the propagation of feature annotation.</text>
</comment>
<dbReference type="GO" id="GO:0046872">
    <property type="term" value="F:metal ion binding"/>
    <property type="evidence" value="ECO:0007669"/>
    <property type="project" value="UniProtKB-KW"/>
</dbReference>
<evidence type="ECO:0000256" key="7">
    <source>
        <dbReference type="ARBA" id="ARBA00022842"/>
    </source>
</evidence>
<comment type="catalytic activity">
    <reaction evidence="9 13 15">
        <text>deamido-NAD(+) + NH4(+) + ATP = AMP + diphosphate + NAD(+) + H(+)</text>
        <dbReference type="Rhea" id="RHEA:21188"/>
        <dbReference type="ChEBI" id="CHEBI:15378"/>
        <dbReference type="ChEBI" id="CHEBI:28938"/>
        <dbReference type="ChEBI" id="CHEBI:30616"/>
        <dbReference type="ChEBI" id="CHEBI:33019"/>
        <dbReference type="ChEBI" id="CHEBI:57540"/>
        <dbReference type="ChEBI" id="CHEBI:58437"/>
        <dbReference type="ChEBI" id="CHEBI:456215"/>
        <dbReference type="EC" id="6.3.1.5"/>
    </reaction>
</comment>